<keyword evidence="1" id="KW-0732">Signal</keyword>
<dbReference type="Proteomes" id="UP000615760">
    <property type="component" value="Unassembled WGS sequence"/>
</dbReference>
<dbReference type="InterPro" id="IPR013783">
    <property type="entry name" value="Ig-like_fold"/>
</dbReference>
<proteinExistence type="predicted"/>
<feature type="chain" id="PRO_5046659282" description="Immunoglobulin domain-containing protein" evidence="1">
    <location>
        <begin position="26"/>
        <end position="1424"/>
    </location>
</feature>
<name>A0ABQ1JX45_9FLAO</name>
<dbReference type="InterPro" id="IPR044023">
    <property type="entry name" value="Ig_7"/>
</dbReference>
<comment type="caution">
    <text evidence="3">The sequence shown here is derived from an EMBL/GenBank/DDBJ whole genome shotgun (WGS) entry which is preliminary data.</text>
</comment>
<accession>A0ABQ1JX45</accession>
<reference evidence="4" key="1">
    <citation type="journal article" date="2019" name="Int. J. Syst. Evol. Microbiol.">
        <title>The Global Catalogue of Microorganisms (GCM) 10K type strain sequencing project: providing services to taxonomists for standard genome sequencing and annotation.</title>
        <authorList>
            <consortium name="The Broad Institute Genomics Platform"/>
            <consortium name="The Broad Institute Genome Sequencing Center for Infectious Disease"/>
            <person name="Wu L."/>
            <person name="Ma J."/>
        </authorList>
    </citation>
    <scope>NUCLEOTIDE SEQUENCE [LARGE SCALE GENOMIC DNA]</scope>
    <source>
        <strain evidence="4">CGMCC 1.15461</strain>
    </source>
</reference>
<feature type="domain" description="Immunoglobulin" evidence="2">
    <location>
        <begin position="941"/>
        <end position="1014"/>
    </location>
</feature>
<organism evidence="3 4">
    <name type="scientific">Flavobacterium suaedae</name>
    <dbReference type="NCBI Taxonomy" id="1767027"/>
    <lineage>
        <taxon>Bacteria</taxon>
        <taxon>Pseudomonadati</taxon>
        <taxon>Bacteroidota</taxon>
        <taxon>Flavobacteriia</taxon>
        <taxon>Flavobacteriales</taxon>
        <taxon>Flavobacteriaceae</taxon>
        <taxon>Flavobacterium</taxon>
    </lineage>
</organism>
<dbReference type="RefSeq" id="WP_188620726.1">
    <property type="nucleotide sequence ID" value="NZ_BMJE01000003.1"/>
</dbReference>
<evidence type="ECO:0000259" key="2">
    <source>
        <dbReference type="SMART" id="SM00409"/>
    </source>
</evidence>
<keyword evidence="4" id="KW-1185">Reference proteome</keyword>
<dbReference type="InterPro" id="IPR026341">
    <property type="entry name" value="T9SS_type_B"/>
</dbReference>
<dbReference type="Pfam" id="PF13585">
    <property type="entry name" value="CHU_C"/>
    <property type="match status" value="1"/>
</dbReference>
<dbReference type="Gene3D" id="2.60.40.10">
    <property type="entry name" value="Immunoglobulins"/>
    <property type="match status" value="2"/>
</dbReference>
<dbReference type="SUPFAM" id="SSF49299">
    <property type="entry name" value="PKD domain"/>
    <property type="match status" value="1"/>
</dbReference>
<dbReference type="Pfam" id="PF19081">
    <property type="entry name" value="Ig_7"/>
    <property type="match status" value="1"/>
</dbReference>
<dbReference type="SMART" id="SM00409">
    <property type="entry name" value="IG"/>
    <property type="match status" value="2"/>
</dbReference>
<feature type="signal peptide" evidence="1">
    <location>
        <begin position="1"/>
        <end position="25"/>
    </location>
</feature>
<protein>
    <recommendedName>
        <fullName evidence="2">Immunoglobulin domain-containing protein</fullName>
    </recommendedName>
</protein>
<dbReference type="EMBL" id="BMJE01000003">
    <property type="protein sequence ID" value="GGB76722.1"/>
    <property type="molecule type" value="Genomic_DNA"/>
</dbReference>
<feature type="domain" description="Immunoglobulin" evidence="2">
    <location>
        <begin position="1107"/>
        <end position="1178"/>
    </location>
</feature>
<evidence type="ECO:0000313" key="3">
    <source>
        <dbReference type="EMBL" id="GGB76722.1"/>
    </source>
</evidence>
<dbReference type="InterPro" id="IPR035986">
    <property type="entry name" value="PKD_dom_sf"/>
</dbReference>
<dbReference type="InterPro" id="IPR003599">
    <property type="entry name" value="Ig_sub"/>
</dbReference>
<gene>
    <name evidence="3" type="ORF">GCM10007424_15930</name>
</gene>
<dbReference type="NCBIfam" id="TIGR04131">
    <property type="entry name" value="Bac_Flav_CTERM"/>
    <property type="match status" value="1"/>
</dbReference>
<sequence>MSTYSLTKRIIPTFVLFLFTFCAYAQLPDFTLTVTPTPQTCFGNGALNFSVSGTNSSASIDYSVYLLPNTTTAITVTTDNVATGLGAGNYLVIATQSLGTESNTSSAEVTIENQVTPLSYTLTPTHVRCGNDGAITVNVNSGNPVSYEIIDGPVTVPLQSDNVFNNLPEGIYVVRAYDDCGEGVVVTIQLVQINTNVILGDVTFPVAELPDCNTISVGNTYAMSSNNEEIFWPLTYEYTVYPPGGGTPTIVTEVLPSGDETVAPTNFIANIPFYHDQEYYYDLEVTDVCGNVFTRENNIVNQHLGFSATSSIENCTFLSFKIAPFIYVGPINVNFISAPAGFNPSDFSASHPTFASMAEYASTTASVPEGVYTVEITDACGRSYTDTFDVQQPENQTQVITDAVCGSDLGSIQIWIQGRTIDTVTMISAPAEYTGTLPEDVSAYVGDQEGFLMDGLPIGTYEFLLVDTCGEEYNEIVELEPTTSGGTFDMNVLQRPGCEEGYGSIRLTSEADLESMIVTSGPAEFSDTYPVDVSYNIADNGNFYMNSFPAGDYTFDAIDACGAIGTKDVTVEGYTITQNDINVIPYCGSFQLSIQHQSNGNYIRSFWVQYYDEATGTWGHPETGEAYTDGLPTEVNSIYVDPPYDSNPTFYFAVGDYRVIKTFYYLDNGTTTNVLCFNVISEFTFTGGPEITEVYSFPCADGLTEAAVEVDGVPPFSYKITTKDGEPFLIDNAGSNIFSGLESGYYNFQVTDACQNIVNAQFNINATDPLAITATDFCEGEEGTLSVQPLSFLSYEWYSANDPDTVLSNNNILIFTAFDSDTQAGVYYVDIIAENPTSCMNTTLEYEIEPNAMPNAGNDDSVALCNEGNTIDLTAYLSSPHDAGGTWEDVDASGMLSGNMLDTDGLAEGTYNFRYTVMDVCGVISDEAVITLTFTDTPEVPDADTVAPICEGDDIELGVTTIAGASYQWTGPNNFTSTEESPVITNAAISASGTYSVTATINGCTSQPATVEVIVNTNPNAGDDDTITLCNEGSTVDLTAYLSAPHDAGGTWEDVDSSGMLSGNMLDTNGLAEGTYNFRYTVVGCDNVTDEAVITITLNDTPQAPVPTAVNAVCEGEDIQLSVNNVTGASYQWTGPDNFSSTEQNPFITGVAVSASGTYSVTATVNGCTSQPSTVNVTINPLPDFTIGGDASLCEGQSTMLDINPQNFDINNASLAWYHDGEELVGVNSQTIEVFEIGQYDAVINTNGCETQQSIEVTPKTVDFDIVLDGGCVNFEYILSIDNIEEVTGSTFVWTGPDGYYYVGEEANISDLTPGEYMVTITTADGCSEQDIIIVENTSCEIPRGISPNDDEYNQSFDLSNLDVIDLQIFNRYGLQVYERRNYVNEWHGQSDKGELPAGTYFYVATLSAGKKVTGWVYLQRQVN</sequence>
<evidence type="ECO:0000256" key="1">
    <source>
        <dbReference type="SAM" id="SignalP"/>
    </source>
</evidence>
<evidence type="ECO:0000313" key="4">
    <source>
        <dbReference type="Proteomes" id="UP000615760"/>
    </source>
</evidence>